<evidence type="ECO:0000313" key="1">
    <source>
        <dbReference type="EMBL" id="CAJ2678334.1"/>
    </source>
</evidence>
<reference evidence="1" key="1">
    <citation type="submission" date="2023-10" db="EMBL/GenBank/DDBJ databases">
        <authorList>
            <person name="Rodriguez Cubillos JULIANA M."/>
            <person name="De Vega J."/>
        </authorList>
    </citation>
    <scope>NUCLEOTIDE SEQUENCE</scope>
</reference>
<gene>
    <name evidence="1" type="ORF">MILVUS5_LOCUS40638</name>
</gene>
<sequence>MRDMSDFLEESMIREKIKRRWPSEDDGYEENGENEDKLSDLPDDILLHVLSFLNTKHVVQTCVLSTRWKYLWKHIPTLTLHSSSFSTMKHFARFLSKILTLRDSSTTLHTLDLVHHGEIESRLLKNVLNYVSSHNTHLKELGINVRADTCLILSCVSSCRALTSLKLSMYPKSCYNFSETLFPNSLNLPDLTSLDLTNFVFCGGQNGCAAPFLAFNKLNSLVIHKCTVKHAKILRISSETLVNLSMHNNKFNIGIIELSTPNLHTFTFSGIPSQIIRGSGLSSVKLVSIDALMYSNDRIPPMVLLSWLLEFANLKSFIVSSTTLQVLSLFPNLLKVKHLSLRNLKSMEIKLHPHLLGLSDVLEEAMLKKAAAKSRKEATKLRKAFNAGLKPPFIPDGIVDFLLQNSPSAKVDITTSAF</sequence>
<comment type="caution">
    <text evidence="1">The sequence shown here is derived from an EMBL/GenBank/DDBJ whole genome shotgun (WGS) entry which is preliminary data.</text>
</comment>
<evidence type="ECO:0000313" key="2">
    <source>
        <dbReference type="Proteomes" id="UP001177021"/>
    </source>
</evidence>
<accession>A0ACB0M8Z1</accession>
<dbReference type="EMBL" id="CASHSV030000823">
    <property type="protein sequence ID" value="CAJ2678334.1"/>
    <property type="molecule type" value="Genomic_DNA"/>
</dbReference>
<proteinExistence type="predicted"/>
<keyword evidence="2" id="KW-1185">Reference proteome</keyword>
<protein>
    <submittedName>
        <fullName evidence="1">Uncharacterized protein</fullName>
    </submittedName>
</protein>
<name>A0ACB0M8Z1_TRIPR</name>
<organism evidence="1 2">
    <name type="scientific">Trifolium pratense</name>
    <name type="common">Red clover</name>
    <dbReference type="NCBI Taxonomy" id="57577"/>
    <lineage>
        <taxon>Eukaryota</taxon>
        <taxon>Viridiplantae</taxon>
        <taxon>Streptophyta</taxon>
        <taxon>Embryophyta</taxon>
        <taxon>Tracheophyta</taxon>
        <taxon>Spermatophyta</taxon>
        <taxon>Magnoliopsida</taxon>
        <taxon>eudicotyledons</taxon>
        <taxon>Gunneridae</taxon>
        <taxon>Pentapetalae</taxon>
        <taxon>rosids</taxon>
        <taxon>fabids</taxon>
        <taxon>Fabales</taxon>
        <taxon>Fabaceae</taxon>
        <taxon>Papilionoideae</taxon>
        <taxon>50 kb inversion clade</taxon>
        <taxon>NPAAA clade</taxon>
        <taxon>Hologalegina</taxon>
        <taxon>IRL clade</taxon>
        <taxon>Trifolieae</taxon>
        <taxon>Trifolium</taxon>
    </lineage>
</organism>
<dbReference type="Proteomes" id="UP001177021">
    <property type="component" value="Unassembled WGS sequence"/>
</dbReference>